<dbReference type="AlphaFoldDB" id="W0FTB3"/>
<dbReference type="Pfam" id="PF01757">
    <property type="entry name" value="Acyl_transf_3"/>
    <property type="match status" value="1"/>
</dbReference>
<keyword evidence="1" id="KW-1133">Transmembrane helix</keyword>
<evidence type="ECO:0000313" key="3">
    <source>
        <dbReference type="EMBL" id="AHF26202.1"/>
    </source>
</evidence>
<dbReference type="InterPro" id="IPR052734">
    <property type="entry name" value="Nod_factor_acetyltransferase"/>
</dbReference>
<feature type="transmembrane region" description="Helical" evidence="1">
    <location>
        <begin position="193"/>
        <end position="213"/>
    </location>
</feature>
<dbReference type="GO" id="GO:0016747">
    <property type="term" value="F:acyltransferase activity, transferring groups other than amino-acyl groups"/>
    <property type="evidence" value="ECO:0007669"/>
    <property type="project" value="InterPro"/>
</dbReference>
<sequence length="334" mass="38485">MEKERKQINVIKGALIILVVIGHFGQSLANALPSNIAFIEQGLMLFIYSFHMPLFMFVSGYLSTNDEKRRKKAFEDLFIPFLLFQIFVGICYAVLSKSNEVFYNIFVPQMGAWYLMALFIFRLLLPDLKRIRYILITSVAISVFAFLFKNIGNEFAMTRVLGFFVYFYFGYFAKKSKLNAGILNKMNKNVARIILILIIFGFVVFVREFDVYSDGISVLTRSMPKGYGFMKGLLINSVVLLLAFIFGCLFLIALPKEHKLLEFIGKDTMPLYLSHLIVFMAFGYLKSHFSWIVTSVMAMILIILSIAIFSTSIYRNLFNNSIKFISKKIFVEEE</sequence>
<keyword evidence="3" id="KW-0012">Acyltransferase</keyword>
<keyword evidence="3" id="KW-0808">Transferase</keyword>
<feature type="transmembrane region" description="Helical" evidence="1">
    <location>
        <begin position="45"/>
        <end position="64"/>
    </location>
</feature>
<keyword evidence="1" id="KW-0812">Transmembrane</keyword>
<protein>
    <submittedName>
        <fullName evidence="3">Acyltransferase family protein</fullName>
    </submittedName>
</protein>
<feature type="transmembrane region" description="Helical" evidence="1">
    <location>
        <begin position="131"/>
        <end position="149"/>
    </location>
</feature>
<feature type="transmembrane region" description="Helical" evidence="1">
    <location>
        <begin position="101"/>
        <end position="124"/>
    </location>
</feature>
<feature type="transmembrane region" description="Helical" evidence="1">
    <location>
        <begin position="155"/>
        <end position="173"/>
    </location>
</feature>
<name>W0FTB3_9BACT</name>
<dbReference type="EMBL" id="KC246870">
    <property type="protein sequence ID" value="AHF26202.1"/>
    <property type="molecule type" value="Genomic_DNA"/>
</dbReference>
<dbReference type="PANTHER" id="PTHR37312">
    <property type="entry name" value="MEMBRANE-BOUND ACYLTRANSFERASE YKRP-RELATED"/>
    <property type="match status" value="1"/>
</dbReference>
<feature type="domain" description="Acyltransferase 3" evidence="2">
    <location>
        <begin position="7"/>
        <end position="310"/>
    </location>
</feature>
<feature type="transmembrane region" description="Helical" evidence="1">
    <location>
        <begin position="291"/>
        <end position="314"/>
    </location>
</feature>
<evidence type="ECO:0000256" key="1">
    <source>
        <dbReference type="SAM" id="Phobius"/>
    </source>
</evidence>
<accession>W0FTB3</accession>
<feature type="transmembrane region" description="Helical" evidence="1">
    <location>
        <begin position="233"/>
        <end position="255"/>
    </location>
</feature>
<proteinExistence type="predicted"/>
<dbReference type="PANTHER" id="PTHR37312:SF1">
    <property type="entry name" value="MEMBRANE-BOUND ACYLTRANSFERASE YKRP-RELATED"/>
    <property type="match status" value="1"/>
</dbReference>
<organism evidence="3">
    <name type="scientific">uncultured bacterium Contigcl_1787</name>
    <dbReference type="NCBI Taxonomy" id="1393662"/>
    <lineage>
        <taxon>Bacteria</taxon>
        <taxon>environmental samples</taxon>
    </lineage>
</organism>
<evidence type="ECO:0000259" key="2">
    <source>
        <dbReference type="Pfam" id="PF01757"/>
    </source>
</evidence>
<reference evidence="3" key="1">
    <citation type="journal article" date="2013" name="PLoS ONE">
        <title>Metagenomic insights into the carbohydrate-active enzymes carried by the microorganisms adhering to solid digesta in the rumen of cows.</title>
        <authorList>
            <person name="Wang L."/>
            <person name="Hatem A."/>
            <person name="Catalyurek U.V."/>
            <person name="Morrison M."/>
            <person name="Yu Z."/>
        </authorList>
    </citation>
    <scope>NUCLEOTIDE SEQUENCE</scope>
</reference>
<dbReference type="InterPro" id="IPR002656">
    <property type="entry name" value="Acyl_transf_3_dom"/>
</dbReference>
<keyword evidence="1" id="KW-0472">Membrane</keyword>
<feature type="transmembrane region" description="Helical" evidence="1">
    <location>
        <begin position="76"/>
        <end position="95"/>
    </location>
</feature>
<feature type="transmembrane region" description="Helical" evidence="1">
    <location>
        <begin position="267"/>
        <end position="285"/>
    </location>
</feature>